<comment type="caution">
    <text evidence="2">The sequence shown here is derived from an EMBL/GenBank/DDBJ whole genome shotgun (WGS) entry which is preliminary data.</text>
</comment>
<sequence>MKPDMFLMNITHDRSDFMGDIAMAKSLCNSKGAVFQCMTQVMETCKAAESVLSYWGHQQSSVEQAVNVICNDIQLYDKGLKCFANGNPALQRCISDTESKMMDLADKQVQKKLSPDAYFRDFCGIHFEQLRCELGGWKQTCGSDVVGLKTEFECRLIQTHCKNLQVQNYQELCGESKFAKNLRAGGGGGSSATDQSTSGTNIGNVNSGQTGGNGGASSTSGSIFALLLSAVAAVALML</sequence>
<organism evidence="2 3">
    <name type="scientific">Dreissena polymorpha</name>
    <name type="common">Zebra mussel</name>
    <name type="synonym">Mytilus polymorpha</name>
    <dbReference type="NCBI Taxonomy" id="45954"/>
    <lineage>
        <taxon>Eukaryota</taxon>
        <taxon>Metazoa</taxon>
        <taxon>Spiralia</taxon>
        <taxon>Lophotrochozoa</taxon>
        <taxon>Mollusca</taxon>
        <taxon>Bivalvia</taxon>
        <taxon>Autobranchia</taxon>
        <taxon>Heteroconchia</taxon>
        <taxon>Euheterodonta</taxon>
        <taxon>Imparidentia</taxon>
        <taxon>Neoheterodontei</taxon>
        <taxon>Myida</taxon>
        <taxon>Dreissenoidea</taxon>
        <taxon>Dreissenidae</taxon>
        <taxon>Dreissena</taxon>
    </lineage>
</organism>
<reference evidence="2" key="1">
    <citation type="journal article" date="2019" name="bioRxiv">
        <title>The Genome of the Zebra Mussel, Dreissena polymorpha: A Resource for Invasive Species Research.</title>
        <authorList>
            <person name="McCartney M.A."/>
            <person name="Auch B."/>
            <person name="Kono T."/>
            <person name="Mallez S."/>
            <person name="Zhang Y."/>
            <person name="Obille A."/>
            <person name="Becker A."/>
            <person name="Abrahante J.E."/>
            <person name="Garbe J."/>
            <person name="Badalamenti J.P."/>
            <person name="Herman A."/>
            <person name="Mangelson H."/>
            <person name="Liachko I."/>
            <person name="Sullivan S."/>
            <person name="Sone E.D."/>
            <person name="Koren S."/>
            <person name="Silverstein K.A.T."/>
            <person name="Beckman K.B."/>
            <person name="Gohl D.M."/>
        </authorList>
    </citation>
    <scope>NUCLEOTIDE SEQUENCE</scope>
    <source>
        <strain evidence="2">Duluth1</strain>
        <tissue evidence="2">Whole animal</tissue>
    </source>
</reference>
<dbReference type="AlphaFoldDB" id="A0A9D4GTK5"/>
<reference evidence="2" key="2">
    <citation type="submission" date="2020-11" db="EMBL/GenBank/DDBJ databases">
        <authorList>
            <person name="McCartney M.A."/>
            <person name="Auch B."/>
            <person name="Kono T."/>
            <person name="Mallez S."/>
            <person name="Becker A."/>
            <person name="Gohl D.M."/>
            <person name="Silverstein K.A.T."/>
            <person name="Koren S."/>
            <person name="Bechman K.B."/>
            <person name="Herman A."/>
            <person name="Abrahante J.E."/>
            <person name="Garbe J."/>
        </authorList>
    </citation>
    <scope>NUCLEOTIDE SEQUENCE</scope>
    <source>
        <strain evidence="2">Duluth1</strain>
        <tissue evidence="2">Whole animal</tissue>
    </source>
</reference>
<protein>
    <submittedName>
        <fullName evidence="2">Uncharacterized protein</fullName>
    </submittedName>
</protein>
<gene>
    <name evidence="2" type="ORF">DPMN_124462</name>
</gene>
<accession>A0A9D4GTK5</accession>
<feature type="compositionally biased region" description="Polar residues" evidence="1">
    <location>
        <begin position="191"/>
        <end position="202"/>
    </location>
</feature>
<evidence type="ECO:0000313" key="3">
    <source>
        <dbReference type="Proteomes" id="UP000828390"/>
    </source>
</evidence>
<dbReference type="Proteomes" id="UP000828390">
    <property type="component" value="Unassembled WGS sequence"/>
</dbReference>
<evidence type="ECO:0000313" key="2">
    <source>
        <dbReference type="EMBL" id="KAH3822672.1"/>
    </source>
</evidence>
<name>A0A9D4GTK5_DREPO</name>
<evidence type="ECO:0000256" key="1">
    <source>
        <dbReference type="SAM" id="MobiDB-lite"/>
    </source>
</evidence>
<proteinExistence type="predicted"/>
<keyword evidence="3" id="KW-1185">Reference proteome</keyword>
<feature type="region of interest" description="Disordered" evidence="1">
    <location>
        <begin position="184"/>
        <end position="213"/>
    </location>
</feature>
<dbReference type="EMBL" id="JAIWYP010000005">
    <property type="protein sequence ID" value="KAH3822672.1"/>
    <property type="molecule type" value="Genomic_DNA"/>
</dbReference>